<proteinExistence type="predicted"/>
<accession>A0ABU1S1G0</accession>
<dbReference type="Proteomes" id="UP001261871">
    <property type="component" value="Unassembled WGS sequence"/>
</dbReference>
<protein>
    <submittedName>
        <fullName evidence="1">Uncharacterized protein</fullName>
    </submittedName>
</protein>
<gene>
    <name evidence="1" type="ORF">J2W95_001466</name>
</gene>
<evidence type="ECO:0000313" key="1">
    <source>
        <dbReference type="EMBL" id="MDR6844767.1"/>
    </source>
</evidence>
<comment type="caution">
    <text evidence="1">The sequence shown here is derived from an EMBL/GenBank/DDBJ whole genome shotgun (WGS) entry which is preliminary data.</text>
</comment>
<reference evidence="1 2" key="1">
    <citation type="submission" date="2023-07" db="EMBL/GenBank/DDBJ databases">
        <title>Sorghum-associated microbial communities from plants grown in Nebraska, USA.</title>
        <authorList>
            <person name="Schachtman D."/>
        </authorList>
    </citation>
    <scope>NUCLEOTIDE SEQUENCE [LARGE SCALE GENOMIC DNA]</scope>
    <source>
        <strain evidence="1 2">BE124</strain>
    </source>
</reference>
<organism evidence="1 2">
    <name type="scientific">Flavobacterium granuli</name>
    <dbReference type="NCBI Taxonomy" id="280093"/>
    <lineage>
        <taxon>Bacteria</taxon>
        <taxon>Pseudomonadati</taxon>
        <taxon>Bacteroidota</taxon>
        <taxon>Flavobacteriia</taxon>
        <taxon>Flavobacteriales</taxon>
        <taxon>Flavobacteriaceae</taxon>
        <taxon>Flavobacterium</taxon>
    </lineage>
</organism>
<dbReference type="EMBL" id="JAVDTX010000003">
    <property type="protein sequence ID" value="MDR6844767.1"/>
    <property type="molecule type" value="Genomic_DNA"/>
</dbReference>
<evidence type="ECO:0000313" key="2">
    <source>
        <dbReference type="Proteomes" id="UP001261871"/>
    </source>
</evidence>
<name>A0ABU1S1G0_9FLAO</name>
<keyword evidence="2" id="KW-1185">Reference proteome</keyword>
<sequence>MKQIKDFILSLYYHKNNFKKGLATIEARHQYQFLKATQTHLKNRTE</sequence>